<feature type="region of interest" description="Disordered" evidence="2">
    <location>
        <begin position="1"/>
        <end position="75"/>
    </location>
</feature>
<accession>A0A178I1H3</accession>
<dbReference type="Gene3D" id="1.20.5.340">
    <property type="match status" value="1"/>
</dbReference>
<protein>
    <recommendedName>
        <fullName evidence="5">Inner membrane protein</fullName>
    </recommendedName>
</protein>
<name>A0A178I1H3_9HYPH</name>
<evidence type="ECO:0000313" key="3">
    <source>
        <dbReference type="EMBL" id="OAM78849.1"/>
    </source>
</evidence>
<dbReference type="EMBL" id="LVVY01000066">
    <property type="protein sequence ID" value="OAM78849.1"/>
    <property type="molecule type" value="Genomic_DNA"/>
</dbReference>
<keyword evidence="4" id="KW-1185">Reference proteome</keyword>
<keyword evidence="1" id="KW-0175">Coiled coil</keyword>
<organism evidence="3 4">
    <name type="scientific">Devosia elaeis</name>
    <dbReference type="NCBI Taxonomy" id="1770058"/>
    <lineage>
        <taxon>Bacteria</taxon>
        <taxon>Pseudomonadati</taxon>
        <taxon>Pseudomonadota</taxon>
        <taxon>Alphaproteobacteria</taxon>
        <taxon>Hyphomicrobiales</taxon>
        <taxon>Devosiaceae</taxon>
        <taxon>Devosia</taxon>
    </lineage>
</organism>
<dbReference type="RefSeq" id="WP_067452680.1">
    <property type="nucleotide sequence ID" value="NZ_LVVY01000066.1"/>
</dbReference>
<evidence type="ECO:0000256" key="2">
    <source>
        <dbReference type="SAM" id="MobiDB-lite"/>
    </source>
</evidence>
<dbReference type="Proteomes" id="UP000078389">
    <property type="component" value="Unassembled WGS sequence"/>
</dbReference>
<evidence type="ECO:0000313" key="4">
    <source>
        <dbReference type="Proteomes" id="UP000078389"/>
    </source>
</evidence>
<proteinExistence type="predicted"/>
<evidence type="ECO:0000256" key="1">
    <source>
        <dbReference type="SAM" id="Coils"/>
    </source>
</evidence>
<evidence type="ECO:0008006" key="5">
    <source>
        <dbReference type="Google" id="ProtNLM"/>
    </source>
</evidence>
<dbReference type="STRING" id="1770058.A3840_04735"/>
<feature type="coiled-coil region" evidence="1">
    <location>
        <begin position="123"/>
        <end position="150"/>
    </location>
</feature>
<feature type="compositionally biased region" description="Low complexity" evidence="2">
    <location>
        <begin position="41"/>
        <end position="64"/>
    </location>
</feature>
<gene>
    <name evidence="3" type="ORF">A3840_04735</name>
</gene>
<sequence>MAENPGKATPSADSKSQDKTGPVRPPMLEGTARTAPGTESGPAAKPGTAPAGKPEPAKTAKPAASTRMAEPEPSKGSPWLAGLLGGAIGLGAAYGLAWFGLWPSPPAAPPPTDPRLAQFGTAIPQLQNNADALQGEIAALTSRISDLETNIAALPAAASETDNGLAEQVATLAAQVESLAAAPSASSASTPDPGNAEAIAALEAQLAELRQAAEDNATRIVETESRVTALAETANANRENGGQAARLPLIFSGLEGAFASGRTYEPELSALRQALPDLSIPEALSASATNGLPRPDEIARRLDAAIPDMLAGRPANAQGNWQDNAMDWARNIVAMRPAGEIEGDGPDAQIARLEAALARRDFTAAQAALEALPPAMQAAAGNVAADIAALAAAEAFLADLRKAALATENGA</sequence>
<reference evidence="3 4" key="1">
    <citation type="submission" date="2016-03" db="EMBL/GenBank/DDBJ databases">
        <title>Genome sequencing of Devosia sp. S37.</title>
        <authorList>
            <person name="Mohd Nor M."/>
        </authorList>
    </citation>
    <scope>NUCLEOTIDE SEQUENCE [LARGE SCALE GENOMIC DNA]</scope>
    <source>
        <strain evidence="3 4">S37</strain>
    </source>
</reference>
<comment type="caution">
    <text evidence="3">The sequence shown here is derived from an EMBL/GenBank/DDBJ whole genome shotgun (WGS) entry which is preliminary data.</text>
</comment>
<dbReference type="AlphaFoldDB" id="A0A178I1H3"/>
<dbReference type="OrthoDB" id="8480612at2"/>